<keyword evidence="7" id="KW-1185">Reference proteome</keyword>
<reference evidence="5" key="2">
    <citation type="submission" date="2016-12" db="EMBL/GenBank/DDBJ databases">
        <authorList>
            <person name="Song W.-J."/>
            <person name="Kurnit D.M."/>
        </authorList>
    </citation>
    <scope>NUCLEOTIDE SEQUENCE [LARGE SCALE GENOMIC DNA]</scope>
    <source>
        <strain evidence="5">ATCC 51725</strain>
    </source>
</reference>
<evidence type="ECO:0000259" key="3">
    <source>
        <dbReference type="Pfam" id="PF02916"/>
    </source>
</evidence>
<keyword evidence="2" id="KW-0812">Transmembrane</keyword>
<evidence type="ECO:0000259" key="4">
    <source>
        <dbReference type="Pfam" id="PF03816"/>
    </source>
</evidence>
<evidence type="ECO:0000313" key="7">
    <source>
        <dbReference type="Proteomes" id="UP000186437"/>
    </source>
</evidence>
<feature type="domain" description="DNA polymerase processivity factor" evidence="3">
    <location>
        <begin position="75"/>
        <end position="190"/>
    </location>
</feature>
<feature type="transmembrane region" description="Helical" evidence="2">
    <location>
        <begin position="80"/>
        <end position="99"/>
    </location>
</feature>
<dbReference type="PANTHER" id="PTHR33392:SF6">
    <property type="entry name" value="POLYISOPRENYL-TEICHOIC ACID--PEPTIDOGLYCAN TEICHOIC ACID TRANSFERASE TAGU"/>
    <property type="match status" value="1"/>
</dbReference>
<dbReference type="OrthoDB" id="27330at2"/>
<comment type="similarity">
    <text evidence="1">Belongs to the LytR/CpsA/Psr (LCP) family.</text>
</comment>
<evidence type="ECO:0000313" key="5">
    <source>
        <dbReference type="EMBL" id="OLF49815.1"/>
    </source>
</evidence>
<reference evidence="6 8" key="3">
    <citation type="submission" date="2018-06" db="EMBL/GenBank/DDBJ databases">
        <authorList>
            <consortium name="Pathogen Informatics"/>
            <person name="Doyle S."/>
        </authorList>
    </citation>
    <scope>NUCLEOTIDE SEQUENCE [LARGE SCALE GENOMIC DNA]</scope>
    <source>
        <strain evidence="6 8">NCTC12957</strain>
    </source>
</reference>
<feature type="domain" description="Cell envelope-related transcriptional attenuator" evidence="4">
    <location>
        <begin position="249"/>
        <end position="394"/>
    </location>
</feature>
<dbReference type="Proteomes" id="UP000255213">
    <property type="component" value="Unassembled WGS sequence"/>
</dbReference>
<dbReference type="EMBL" id="MSJL01000019">
    <property type="protein sequence ID" value="OLF49815.1"/>
    <property type="molecule type" value="Genomic_DNA"/>
</dbReference>
<dbReference type="InterPro" id="IPR004474">
    <property type="entry name" value="LytR_CpsA_psr"/>
</dbReference>
<evidence type="ECO:0000313" key="8">
    <source>
        <dbReference type="Proteomes" id="UP000255213"/>
    </source>
</evidence>
<feature type="transmembrane region" description="Helical" evidence="2">
    <location>
        <begin position="21"/>
        <end position="43"/>
    </location>
</feature>
<proteinExistence type="inferred from homology"/>
<accession>A0A1Q8EDE7</accession>
<reference evidence="7" key="1">
    <citation type="submission" date="2016-12" db="EMBL/GenBank/DDBJ databases">
        <authorList>
            <person name="Gulvik C.A."/>
        </authorList>
    </citation>
    <scope>NUCLEOTIDE SEQUENCE [LARGE SCALE GENOMIC DNA]</scope>
    <source>
        <strain evidence="7">ATCC 51725</strain>
    </source>
</reference>
<organism evidence="5 7">
    <name type="scientific">Streptococcus acidominimus</name>
    <dbReference type="NCBI Taxonomy" id="1326"/>
    <lineage>
        <taxon>Bacteria</taxon>
        <taxon>Bacillati</taxon>
        <taxon>Bacillota</taxon>
        <taxon>Bacilli</taxon>
        <taxon>Lactobacillales</taxon>
        <taxon>Streptococcaceae</taxon>
        <taxon>Streptococcus</taxon>
    </lineage>
</organism>
<dbReference type="Pfam" id="PF03816">
    <property type="entry name" value="LytR_cpsA_psr"/>
    <property type="match status" value="1"/>
</dbReference>
<dbReference type="PANTHER" id="PTHR33392">
    <property type="entry name" value="POLYISOPRENYL-TEICHOIC ACID--PEPTIDOGLYCAN TEICHOIC ACID TRANSFERASE TAGU"/>
    <property type="match status" value="1"/>
</dbReference>
<dbReference type="GO" id="GO:0006260">
    <property type="term" value="P:DNA replication"/>
    <property type="evidence" value="ECO:0007669"/>
    <property type="project" value="InterPro"/>
</dbReference>
<evidence type="ECO:0000313" key="6">
    <source>
        <dbReference type="EMBL" id="SUN08169.1"/>
    </source>
</evidence>
<dbReference type="AlphaFoldDB" id="A0A1Q8EDE7"/>
<dbReference type="InterPro" id="IPR004190">
    <property type="entry name" value="DNA_pol_proc_fac"/>
</dbReference>
<gene>
    <name evidence="6" type="primary">cpsA</name>
    <name evidence="5" type="ORF">BU200_05185</name>
    <name evidence="6" type="ORF">NCTC12957_01758</name>
</gene>
<dbReference type="InterPro" id="IPR050922">
    <property type="entry name" value="LytR/CpsA/Psr_CW_biosynth"/>
</dbReference>
<keyword evidence="2" id="KW-0472">Membrane</keyword>
<sequence>MEQRSRRTTRYKEKQQGGKLSIVNRVLAAIFTVMTVLILFAIYRYHLLAFRNLNIIVPAILGFAVLLLGGLSLKKKAPRFTLIFLILSILMSGTILFAIREVTSFSDKLNSTAKYSEYEMSVIVLADSDITDISQVTNVLAPTGTDAENITKLTESLQKEKQVSLTVDAAPSYLAAYQALMNKEAKAIVLNSVFEDIIADYDASKIKKLYTFKVSKKVESVQGTEISGDAFNIYVSGIDTYGPISSVSRSDVNIIMTVNLKTKKVLLTTTPRDAYVPIADGGNNQNDKLTHAGIYGVEASIHTLENLYDIKTNYYVRLNFTSFLKLIDVVGGVDVTNDQEFTGYDGTFFPVGEVHLNSNQALEFVRERYSLQGGDNDRGKNQEKVIAGLIKKLSSPAVLKNYNEILNGIQDSVQTNMSLETMVTLINGQLESGGSYNVTSQALTGTGVMGLPSYAMPDATLYMMEVDQESLNAAKAAIQDVMAGN</sequence>
<dbReference type="Pfam" id="PF02916">
    <property type="entry name" value="DNA_PPF"/>
    <property type="match status" value="1"/>
</dbReference>
<dbReference type="Proteomes" id="UP000186437">
    <property type="component" value="Unassembled WGS sequence"/>
</dbReference>
<evidence type="ECO:0000256" key="1">
    <source>
        <dbReference type="ARBA" id="ARBA00006068"/>
    </source>
</evidence>
<feature type="transmembrane region" description="Helical" evidence="2">
    <location>
        <begin position="55"/>
        <end position="73"/>
    </location>
</feature>
<dbReference type="NCBIfam" id="TIGR00350">
    <property type="entry name" value="lytR_cpsA_psr"/>
    <property type="match status" value="1"/>
</dbReference>
<evidence type="ECO:0000256" key="2">
    <source>
        <dbReference type="SAM" id="Phobius"/>
    </source>
</evidence>
<dbReference type="EMBL" id="UHEN01000001">
    <property type="protein sequence ID" value="SUN08169.1"/>
    <property type="molecule type" value="Genomic_DNA"/>
</dbReference>
<dbReference type="Gene3D" id="3.40.190.10">
    <property type="entry name" value="Periplasmic binding protein-like II"/>
    <property type="match status" value="1"/>
</dbReference>
<dbReference type="RefSeq" id="WP_075099162.1">
    <property type="nucleotide sequence ID" value="NZ_MSJL01000019.1"/>
</dbReference>
<protein>
    <submittedName>
        <fullName evidence="5 6">Transcriptional regulator</fullName>
    </submittedName>
</protein>
<dbReference type="Gene3D" id="3.40.630.190">
    <property type="entry name" value="LCP protein"/>
    <property type="match status" value="1"/>
</dbReference>
<name>A0A1Q8EDE7_STRAI</name>
<keyword evidence="2" id="KW-1133">Transmembrane helix</keyword>